<protein>
    <submittedName>
        <fullName evidence="2">Uncharacterized protein</fullName>
    </submittedName>
</protein>
<dbReference type="Proteomes" id="UP000298327">
    <property type="component" value="Unassembled WGS sequence"/>
</dbReference>
<proteinExistence type="predicted"/>
<organism evidence="2 3">
    <name type="scientific">Dentipellis fragilis</name>
    <dbReference type="NCBI Taxonomy" id="205917"/>
    <lineage>
        <taxon>Eukaryota</taxon>
        <taxon>Fungi</taxon>
        <taxon>Dikarya</taxon>
        <taxon>Basidiomycota</taxon>
        <taxon>Agaricomycotina</taxon>
        <taxon>Agaricomycetes</taxon>
        <taxon>Russulales</taxon>
        <taxon>Hericiaceae</taxon>
        <taxon>Dentipellis</taxon>
    </lineage>
</organism>
<gene>
    <name evidence="2" type="ORF">EVG20_g111</name>
</gene>
<accession>A0A4Y9ZHH2</accession>
<feature type="compositionally biased region" description="Low complexity" evidence="1">
    <location>
        <begin position="73"/>
        <end position="82"/>
    </location>
</feature>
<name>A0A4Y9ZHH2_9AGAM</name>
<evidence type="ECO:0000313" key="3">
    <source>
        <dbReference type="Proteomes" id="UP000298327"/>
    </source>
</evidence>
<reference evidence="2 3" key="1">
    <citation type="submission" date="2019-02" db="EMBL/GenBank/DDBJ databases">
        <title>Genome sequencing of the rare red list fungi Dentipellis fragilis.</title>
        <authorList>
            <person name="Buettner E."/>
            <person name="Kellner H."/>
        </authorList>
    </citation>
    <scope>NUCLEOTIDE SEQUENCE [LARGE SCALE GENOMIC DNA]</scope>
    <source>
        <strain evidence="2 3">DSM 105465</strain>
    </source>
</reference>
<feature type="region of interest" description="Disordered" evidence="1">
    <location>
        <begin position="1"/>
        <end position="51"/>
    </location>
</feature>
<evidence type="ECO:0000313" key="2">
    <source>
        <dbReference type="EMBL" id="TFY72939.1"/>
    </source>
</evidence>
<dbReference type="EMBL" id="SEOQ01000002">
    <property type="protein sequence ID" value="TFY72939.1"/>
    <property type="molecule type" value="Genomic_DNA"/>
</dbReference>
<keyword evidence="3" id="KW-1185">Reference proteome</keyword>
<feature type="region of interest" description="Disordered" evidence="1">
    <location>
        <begin position="73"/>
        <end position="127"/>
    </location>
</feature>
<sequence length="127" mass="13613">MSETDDTAAPRGSRKTRKRDRVSWPRITGRARGPKRAGARLRTGPSTPRRAHGSVLEIGFFGCRLSSIRHPADAGAGAGDAATHTRDVDECSMGGSWESTTTVRAPDREPCVESAMSESGRVMMKSA</sequence>
<comment type="caution">
    <text evidence="2">The sequence shown here is derived from an EMBL/GenBank/DDBJ whole genome shotgun (WGS) entry which is preliminary data.</text>
</comment>
<evidence type="ECO:0000256" key="1">
    <source>
        <dbReference type="SAM" id="MobiDB-lite"/>
    </source>
</evidence>
<dbReference type="AlphaFoldDB" id="A0A4Y9ZHH2"/>